<proteinExistence type="predicted"/>
<evidence type="ECO:0000313" key="2">
    <source>
        <dbReference type="Proteomes" id="UP000305675"/>
    </source>
</evidence>
<gene>
    <name evidence="1" type="ORF">FCL42_14540</name>
</gene>
<reference evidence="1 2" key="1">
    <citation type="submission" date="2019-04" db="EMBL/GenBank/DDBJ databases">
        <authorList>
            <person name="Hwang J.C."/>
        </authorList>
    </citation>
    <scope>NUCLEOTIDE SEQUENCE [LARGE SCALE GENOMIC DNA]</scope>
    <source>
        <strain evidence="1 2">IMCC35002</strain>
    </source>
</reference>
<protein>
    <submittedName>
        <fullName evidence="1">Uncharacterized protein</fullName>
    </submittedName>
</protein>
<organism evidence="1 2">
    <name type="scientific">Ferrimonas aestuarii</name>
    <dbReference type="NCBI Taxonomy" id="2569539"/>
    <lineage>
        <taxon>Bacteria</taxon>
        <taxon>Pseudomonadati</taxon>
        <taxon>Pseudomonadota</taxon>
        <taxon>Gammaproteobacteria</taxon>
        <taxon>Alteromonadales</taxon>
        <taxon>Ferrimonadaceae</taxon>
        <taxon>Ferrimonas</taxon>
    </lineage>
</organism>
<dbReference type="EMBL" id="SWCJ01000012">
    <property type="protein sequence ID" value="TKB53287.1"/>
    <property type="molecule type" value="Genomic_DNA"/>
</dbReference>
<keyword evidence="2" id="KW-1185">Reference proteome</keyword>
<name>A0A4U1BLV9_9GAMM</name>
<accession>A0A4U1BLV9</accession>
<dbReference type="AlphaFoldDB" id="A0A4U1BLV9"/>
<sequence>MTKFQKQLLAALDGDWRNPKQIRQRMIEQGASIMPNHPLSDIETVLIAIAKTAPGVSRRQVRNQHGRIRSNLFRLASVDEVSAMEMRRVAG</sequence>
<evidence type="ECO:0000313" key="1">
    <source>
        <dbReference type="EMBL" id="TKB53287.1"/>
    </source>
</evidence>
<comment type="caution">
    <text evidence="1">The sequence shown here is derived from an EMBL/GenBank/DDBJ whole genome shotgun (WGS) entry which is preliminary data.</text>
</comment>
<dbReference type="Proteomes" id="UP000305675">
    <property type="component" value="Unassembled WGS sequence"/>
</dbReference>
<dbReference type="RefSeq" id="WP_136864154.1">
    <property type="nucleotide sequence ID" value="NZ_SWCJ01000012.1"/>
</dbReference>